<sequence length="144" mass="15880">MANPFQVTFDAHDPQRLGRFWAEVLGYVDQPPPDGHESWPAYLASVGVPEDEWDDAWSVVDPDGVGARLLLQRVPEGKTAKNRVHLDVTVGGGRGVPLEERRRRVDARAAELVQLGAELVGPGEEPGGYWVVLRDPEGNEFCIQ</sequence>
<proteinExistence type="predicted"/>
<organism evidence="2 3">
    <name type="scientific">Klenkia brasiliensis</name>
    <dbReference type="NCBI Taxonomy" id="333142"/>
    <lineage>
        <taxon>Bacteria</taxon>
        <taxon>Bacillati</taxon>
        <taxon>Actinomycetota</taxon>
        <taxon>Actinomycetes</taxon>
        <taxon>Geodermatophilales</taxon>
        <taxon>Geodermatophilaceae</taxon>
        <taxon>Klenkia</taxon>
    </lineage>
</organism>
<evidence type="ECO:0000313" key="2">
    <source>
        <dbReference type="EMBL" id="SDG27902.1"/>
    </source>
</evidence>
<dbReference type="SUPFAM" id="SSF54593">
    <property type="entry name" value="Glyoxalase/Bleomycin resistance protein/Dihydroxybiphenyl dioxygenase"/>
    <property type="match status" value="1"/>
</dbReference>
<dbReference type="InterPro" id="IPR041581">
    <property type="entry name" value="Glyoxalase_6"/>
</dbReference>
<dbReference type="OrthoDB" id="3212826at2"/>
<keyword evidence="3" id="KW-1185">Reference proteome</keyword>
<dbReference type="InterPro" id="IPR029068">
    <property type="entry name" value="Glyas_Bleomycin-R_OHBP_Dase"/>
</dbReference>
<dbReference type="EMBL" id="FNCF01000003">
    <property type="protein sequence ID" value="SDG27902.1"/>
    <property type="molecule type" value="Genomic_DNA"/>
</dbReference>
<dbReference type="AlphaFoldDB" id="A0A1G7SYG1"/>
<dbReference type="Gene3D" id="3.10.180.10">
    <property type="entry name" value="2,3-Dihydroxybiphenyl 1,2-Dioxygenase, domain 1"/>
    <property type="match status" value="1"/>
</dbReference>
<dbReference type="Proteomes" id="UP000198863">
    <property type="component" value="Unassembled WGS sequence"/>
</dbReference>
<dbReference type="PANTHER" id="PTHR35908">
    <property type="entry name" value="HYPOTHETICAL FUSION PROTEIN"/>
    <property type="match status" value="1"/>
</dbReference>
<dbReference type="PANTHER" id="PTHR35908:SF1">
    <property type="entry name" value="CONSERVED PROTEIN"/>
    <property type="match status" value="1"/>
</dbReference>
<protein>
    <recommendedName>
        <fullName evidence="1">Glyoxalase-like domain-containing protein</fullName>
    </recommendedName>
</protein>
<dbReference type="RefSeq" id="WP_091062400.1">
    <property type="nucleotide sequence ID" value="NZ_FNCF01000003.1"/>
</dbReference>
<dbReference type="Pfam" id="PF18029">
    <property type="entry name" value="Glyoxalase_6"/>
    <property type="match status" value="1"/>
</dbReference>
<accession>A0A1G7SYG1</accession>
<evidence type="ECO:0000313" key="3">
    <source>
        <dbReference type="Proteomes" id="UP000198863"/>
    </source>
</evidence>
<gene>
    <name evidence="2" type="ORF">SAMN05660324_2217</name>
</gene>
<feature type="domain" description="Glyoxalase-like" evidence="1">
    <location>
        <begin position="6"/>
        <end position="143"/>
    </location>
</feature>
<reference evidence="3" key="1">
    <citation type="submission" date="2016-10" db="EMBL/GenBank/DDBJ databases">
        <authorList>
            <person name="Varghese N."/>
            <person name="Submissions S."/>
        </authorList>
    </citation>
    <scope>NUCLEOTIDE SEQUENCE [LARGE SCALE GENOMIC DNA]</scope>
    <source>
        <strain evidence="3">DSM 44526</strain>
    </source>
</reference>
<evidence type="ECO:0000259" key="1">
    <source>
        <dbReference type="Pfam" id="PF18029"/>
    </source>
</evidence>
<name>A0A1G7SYG1_9ACTN</name>